<dbReference type="SUPFAM" id="SSF55718">
    <property type="entry name" value="SCP-like"/>
    <property type="match status" value="1"/>
</dbReference>
<dbReference type="EMBL" id="CP154795">
    <property type="protein sequence ID" value="XAN07796.1"/>
    <property type="molecule type" value="Genomic_DNA"/>
</dbReference>
<evidence type="ECO:0000259" key="1">
    <source>
        <dbReference type="Pfam" id="PF11716"/>
    </source>
</evidence>
<dbReference type="GO" id="GO:0016853">
    <property type="term" value="F:isomerase activity"/>
    <property type="evidence" value="ECO:0007669"/>
    <property type="project" value="UniProtKB-KW"/>
</dbReference>
<dbReference type="NCBIfam" id="TIGR03083">
    <property type="entry name" value="maleylpyruvate isomerase family mycothiol-dependent enzyme"/>
    <property type="match status" value="1"/>
</dbReference>
<organism evidence="2 3">
    <name type="scientific">Ammonicoccus fulvus</name>
    <dbReference type="NCBI Taxonomy" id="3138240"/>
    <lineage>
        <taxon>Bacteria</taxon>
        <taxon>Bacillati</taxon>
        <taxon>Actinomycetota</taxon>
        <taxon>Actinomycetes</taxon>
        <taxon>Propionibacteriales</taxon>
        <taxon>Propionibacteriaceae</taxon>
        <taxon>Ammonicoccus</taxon>
    </lineage>
</organism>
<dbReference type="InterPro" id="IPR024344">
    <property type="entry name" value="MDMPI_metal-binding"/>
</dbReference>
<dbReference type="Pfam" id="PF11716">
    <property type="entry name" value="MDMPI_N"/>
    <property type="match status" value="1"/>
</dbReference>
<sequence length="236" mass="25767">MNKTAAYMPADLNRLERETGMLLATVESLSEDEMRAPSLCEGWTRAHVVAHMIGLAGGLGNLVTWAVTGTETPMYSCPEDRDAQIEDLAKMSAAELKQELREATAGFQALAGQLRNTKLATEEVSLPSGPFNAYAIPALWTTEVLVHHNDLDTLWKLDEGDMDALEDALELAMAKLSKRDDWPGLTVITDEGENYTIGDGATTLKGGRDAIIGWVTRGLTDGLRYEGELPERPKYA</sequence>
<name>A0ABZ3FP16_9ACTN</name>
<feature type="domain" description="Mycothiol-dependent maleylpyruvate isomerase metal-binding" evidence="1">
    <location>
        <begin position="16"/>
        <end position="151"/>
    </location>
</feature>
<dbReference type="InterPro" id="IPR034660">
    <property type="entry name" value="DinB/YfiT-like"/>
</dbReference>
<dbReference type="SUPFAM" id="SSF109854">
    <property type="entry name" value="DinB/YfiT-like putative metalloenzymes"/>
    <property type="match status" value="1"/>
</dbReference>
<dbReference type="Proteomes" id="UP001442841">
    <property type="component" value="Chromosome"/>
</dbReference>
<dbReference type="Gene3D" id="1.20.120.450">
    <property type="entry name" value="dinb family like domain"/>
    <property type="match status" value="1"/>
</dbReference>
<dbReference type="InterPro" id="IPR017517">
    <property type="entry name" value="Maleyloyr_isom"/>
</dbReference>
<dbReference type="RefSeq" id="WP_425309254.1">
    <property type="nucleotide sequence ID" value="NZ_CP154795.1"/>
</dbReference>
<accession>A0ABZ3FP16</accession>
<protein>
    <submittedName>
        <fullName evidence="2">Maleylpyruvate isomerase family mycothiol-dependent enzyme</fullName>
    </submittedName>
</protein>
<gene>
    <name evidence="2" type="ORF">AADG42_10930</name>
</gene>
<keyword evidence="2" id="KW-0413">Isomerase</keyword>
<evidence type="ECO:0000313" key="3">
    <source>
        <dbReference type="Proteomes" id="UP001442841"/>
    </source>
</evidence>
<proteinExistence type="predicted"/>
<keyword evidence="3" id="KW-1185">Reference proteome</keyword>
<dbReference type="InterPro" id="IPR036527">
    <property type="entry name" value="SCP2_sterol-bd_dom_sf"/>
</dbReference>
<reference evidence="2 3" key="1">
    <citation type="submission" date="2024-04" db="EMBL/GenBank/DDBJ databases">
        <title>Isolation of an actinomycete strain from pig manure.</title>
        <authorList>
            <person name="Gong T."/>
            <person name="Yu Z."/>
            <person name="An M."/>
            <person name="Wei C."/>
            <person name="Yang W."/>
            <person name="Liu L."/>
        </authorList>
    </citation>
    <scope>NUCLEOTIDE SEQUENCE [LARGE SCALE GENOMIC DNA]</scope>
    <source>
        <strain evidence="2 3">ZF39</strain>
    </source>
</reference>
<evidence type="ECO:0000313" key="2">
    <source>
        <dbReference type="EMBL" id="XAN07796.1"/>
    </source>
</evidence>